<accession>A0A8H3IRJ8</accession>
<evidence type="ECO:0000313" key="2">
    <source>
        <dbReference type="Proteomes" id="UP000664169"/>
    </source>
</evidence>
<organism evidence="1 2">
    <name type="scientific">Gomphillus americanus</name>
    <dbReference type="NCBI Taxonomy" id="1940652"/>
    <lineage>
        <taxon>Eukaryota</taxon>
        <taxon>Fungi</taxon>
        <taxon>Dikarya</taxon>
        <taxon>Ascomycota</taxon>
        <taxon>Pezizomycotina</taxon>
        <taxon>Lecanoromycetes</taxon>
        <taxon>OSLEUM clade</taxon>
        <taxon>Ostropomycetidae</taxon>
        <taxon>Ostropales</taxon>
        <taxon>Graphidaceae</taxon>
        <taxon>Gomphilloideae</taxon>
        <taxon>Gomphillus</taxon>
    </lineage>
</organism>
<dbReference type="EMBL" id="CAJPDQ010000022">
    <property type="protein sequence ID" value="CAF9924770.1"/>
    <property type="molecule type" value="Genomic_DNA"/>
</dbReference>
<protein>
    <submittedName>
        <fullName evidence="1">Uncharacterized protein</fullName>
    </submittedName>
</protein>
<comment type="caution">
    <text evidence="1">The sequence shown here is derived from an EMBL/GenBank/DDBJ whole genome shotgun (WGS) entry which is preliminary data.</text>
</comment>
<keyword evidence="2" id="KW-1185">Reference proteome</keyword>
<dbReference type="AlphaFoldDB" id="A0A8H3IRJ8"/>
<evidence type="ECO:0000313" key="1">
    <source>
        <dbReference type="EMBL" id="CAF9924770.1"/>
    </source>
</evidence>
<gene>
    <name evidence="1" type="ORF">GOMPHAMPRED_003702</name>
</gene>
<proteinExistence type="predicted"/>
<reference evidence="1" key="1">
    <citation type="submission" date="2021-03" db="EMBL/GenBank/DDBJ databases">
        <authorList>
            <person name="Tagirdzhanova G."/>
        </authorList>
    </citation>
    <scope>NUCLEOTIDE SEQUENCE</scope>
</reference>
<dbReference type="Proteomes" id="UP000664169">
    <property type="component" value="Unassembled WGS sequence"/>
</dbReference>
<sequence>MLEDSWDSWVYDPEATGQPVEAPHYTCSPDIDEKLEVDEQAKTDNVVMSEVWKDLPLDIQRIVFDILAYDAFKEMYIEDEYDRIDPKPGIFLQKARAKPWNKLLAVGGHFSSELLGRLIKWEWWAFDDCTIFSMTLKRWQVISPDSWNLVRFLTLGKIWQDGSNCQDIIDLLPRVSMFTHLTSFRIVFEVEEPFSGYIDRYFDHDADLDETHPELFKTIEAVRLPGTWTYVGFLKNSKVSQYLGSVMSGNTTPVIRQPNVIPYWRRDPELPWAGNWF</sequence>
<name>A0A8H3IRJ8_9LECA</name>